<dbReference type="STRING" id="1797263.A2397_00895"/>
<organism evidence="1 2">
    <name type="scientific">Candidatus Amesbacteria bacterium RIFOXYB1_FULL_44_23</name>
    <dbReference type="NCBI Taxonomy" id="1797263"/>
    <lineage>
        <taxon>Bacteria</taxon>
        <taxon>Candidatus Amesiibacteriota</taxon>
    </lineage>
</organism>
<proteinExistence type="predicted"/>
<evidence type="ECO:0000313" key="2">
    <source>
        <dbReference type="Proteomes" id="UP000176424"/>
    </source>
</evidence>
<gene>
    <name evidence="1" type="ORF">A2397_00895</name>
</gene>
<dbReference type="EMBL" id="MEXR01000034">
    <property type="protein sequence ID" value="OGD09317.1"/>
    <property type="molecule type" value="Genomic_DNA"/>
</dbReference>
<name>A0A1F4ZV44_9BACT</name>
<accession>A0A1F4ZV44</accession>
<sequence length="98" mass="10680">MAGEFVCSHWDEKRSTCNFNKRAAMEFLNSVGAVVKDGPKLTSVDTSTWSPSDYSQYIHMMLSLASGNGGLNLLTGKIACGQNARGINPSCRQRCCEE</sequence>
<dbReference type="AlphaFoldDB" id="A0A1F4ZV44"/>
<evidence type="ECO:0000313" key="1">
    <source>
        <dbReference type="EMBL" id="OGD09317.1"/>
    </source>
</evidence>
<protein>
    <submittedName>
        <fullName evidence="1">Uncharacterized protein</fullName>
    </submittedName>
</protein>
<comment type="caution">
    <text evidence="1">The sequence shown here is derived from an EMBL/GenBank/DDBJ whole genome shotgun (WGS) entry which is preliminary data.</text>
</comment>
<reference evidence="1 2" key="1">
    <citation type="journal article" date="2016" name="Nat. Commun.">
        <title>Thousands of microbial genomes shed light on interconnected biogeochemical processes in an aquifer system.</title>
        <authorList>
            <person name="Anantharaman K."/>
            <person name="Brown C.T."/>
            <person name="Hug L.A."/>
            <person name="Sharon I."/>
            <person name="Castelle C.J."/>
            <person name="Probst A.J."/>
            <person name="Thomas B.C."/>
            <person name="Singh A."/>
            <person name="Wilkins M.J."/>
            <person name="Karaoz U."/>
            <person name="Brodie E.L."/>
            <person name="Williams K.H."/>
            <person name="Hubbard S.S."/>
            <person name="Banfield J.F."/>
        </authorList>
    </citation>
    <scope>NUCLEOTIDE SEQUENCE [LARGE SCALE GENOMIC DNA]</scope>
</reference>
<dbReference type="Proteomes" id="UP000176424">
    <property type="component" value="Unassembled WGS sequence"/>
</dbReference>